<proteinExistence type="predicted"/>
<feature type="transmembrane region" description="Helical" evidence="2">
    <location>
        <begin position="37"/>
        <end position="54"/>
    </location>
</feature>
<feature type="transmembrane region" description="Helical" evidence="2">
    <location>
        <begin position="157"/>
        <end position="176"/>
    </location>
</feature>
<keyword evidence="5" id="KW-1185">Reference proteome</keyword>
<keyword evidence="2" id="KW-1133">Transmembrane helix</keyword>
<keyword evidence="2" id="KW-0472">Membrane</keyword>
<dbReference type="PANTHER" id="PTHR40448">
    <property type="entry name" value="TWO-COMPONENT SENSOR HISTIDINE KINASE"/>
    <property type="match status" value="1"/>
</dbReference>
<keyword evidence="2" id="KW-0812">Transmembrane</keyword>
<evidence type="ECO:0000313" key="4">
    <source>
        <dbReference type="EMBL" id="MCU7380719.1"/>
    </source>
</evidence>
<dbReference type="PANTHER" id="PTHR40448:SF1">
    <property type="entry name" value="TWO-COMPONENT SENSOR HISTIDINE KINASE"/>
    <property type="match status" value="1"/>
</dbReference>
<gene>
    <name evidence="4" type="ORF">OBO34_20610</name>
</gene>
<dbReference type="AlphaFoldDB" id="A0A9J6QZ17"/>
<evidence type="ECO:0000313" key="5">
    <source>
        <dbReference type="Proteomes" id="UP001065549"/>
    </source>
</evidence>
<evidence type="ECO:0000259" key="3">
    <source>
        <dbReference type="Pfam" id="PF14501"/>
    </source>
</evidence>
<feature type="transmembrane region" description="Helical" evidence="2">
    <location>
        <begin position="60"/>
        <end position="77"/>
    </location>
</feature>
<dbReference type="GO" id="GO:0042802">
    <property type="term" value="F:identical protein binding"/>
    <property type="evidence" value="ECO:0007669"/>
    <property type="project" value="TreeGrafter"/>
</dbReference>
<protein>
    <submittedName>
        <fullName evidence="4">GHKL domain-containing protein</fullName>
    </submittedName>
</protein>
<dbReference type="InterPro" id="IPR036890">
    <property type="entry name" value="HATPase_C_sf"/>
</dbReference>
<feature type="transmembrane region" description="Helical" evidence="2">
    <location>
        <begin position="12"/>
        <end position="30"/>
    </location>
</feature>
<dbReference type="SUPFAM" id="SSF55874">
    <property type="entry name" value="ATPase domain of HSP90 chaperone/DNA topoisomerase II/histidine kinase"/>
    <property type="match status" value="1"/>
</dbReference>
<evidence type="ECO:0000256" key="1">
    <source>
        <dbReference type="SAM" id="Coils"/>
    </source>
</evidence>
<sequence length="425" mass="48978">MIDLSVSWCIYWLRSFLEVLSIFSFSSILGGEGRIKVRTLLLGSLCVSFLVSVLDYFEASFIPVIFLFLCVVMLKLSSPAKLSELVGNLIFGTAATFLLELIVTGILWLLGRNYDMEGISYVMSGLLAIIILCNLILHTDNRLARKVSATLQNKRNYVMIVSISMAVPIVMLSNIFLDNSMMFWEGYYKTSFLAVLYFIMNLFLIKYFVDILHKEKEIKVIREYGEHLKDLAEELNKREHEYKNQLNAIIGIAERNGPECREQIIEYAESITEANKSRKSRRSIISDNSVVAAYILKMSRIAKDRDIKFDYYITRPFPVYDLSESELNQLLANLLNNAFEAAEELTGYKRYAAICLEEDYLEVTNYVKDDFSKSMIKKATKQGFSTKGRNRGYGMANIWNIVKRRNLTLESYLEDDLLTFMIRMK</sequence>
<dbReference type="Gene3D" id="3.30.565.10">
    <property type="entry name" value="Histidine kinase-like ATPase, C-terminal domain"/>
    <property type="match status" value="1"/>
</dbReference>
<reference evidence="4" key="1">
    <citation type="submission" date="2022-09" db="EMBL/GenBank/DDBJ databases">
        <title>Culturomic study of gut microbiota in children with autism spectrum disorder.</title>
        <authorList>
            <person name="Efimov B.A."/>
            <person name="Chaplin A.V."/>
            <person name="Sokolova S.R."/>
            <person name="Pikina A.P."/>
            <person name="Korzhanova M."/>
            <person name="Belova V."/>
            <person name="Korostin D."/>
        </authorList>
    </citation>
    <scope>NUCLEOTIDE SEQUENCE</scope>
    <source>
        <strain evidence="4">ASD5510</strain>
    </source>
</reference>
<evidence type="ECO:0000256" key="2">
    <source>
        <dbReference type="SAM" id="Phobius"/>
    </source>
</evidence>
<feature type="transmembrane region" description="Helical" evidence="2">
    <location>
        <begin position="118"/>
        <end position="137"/>
    </location>
</feature>
<feature type="domain" description="Sensor histidine kinase NatK-like C-terminal" evidence="3">
    <location>
        <begin position="326"/>
        <end position="422"/>
    </location>
</feature>
<keyword evidence="1" id="KW-0175">Coiled coil</keyword>
<feature type="transmembrane region" description="Helical" evidence="2">
    <location>
        <begin position="89"/>
        <end position="112"/>
    </location>
</feature>
<dbReference type="RefSeq" id="WP_253019383.1">
    <property type="nucleotide sequence ID" value="NZ_JAOSHN010000013.1"/>
</dbReference>
<organism evidence="4 5">
    <name type="scientific">Hominibacterium faecale</name>
    <dbReference type="NCBI Taxonomy" id="2839743"/>
    <lineage>
        <taxon>Bacteria</taxon>
        <taxon>Bacillati</taxon>
        <taxon>Bacillota</taxon>
        <taxon>Clostridia</taxon>
        <taxon>Peptostreptococcales</taxon>
        <taxon>Anaerovoracaceae</taxon>
        <taxon>Hominibacterium</taxon>
    </lineage>
</organism>
<dbReference type="Pfam" id="PF14501">
    <property type="entry name" value="HATPase_c_5"/>
    <property type="match status" value="1"/>
</dbReference>
<comment type="caution">
    <text evidence="4">The sequence shown here is derived from an EMBL/GenBank/DDBJ whole genome shotgun (WGS) entry which is preliminary data.</text>
</comment>
<feature type="coiled-coil region" evidence="1">
    <location>
        <begin position="221"/>
        <end position="248"/>
    </location>
</feature>
<dbReference type="Proteomes" id="UP001065549">
    <property type="component" value="Unassembled WGS sequence"/>
</dbReference>
<dbReference type="InterPro" id="IPR032834">
    <property type="entry name" value="NatK-like_C"/>
</dbReference>
<dbReference type="EMBL" id="JAOSHN010000013">
    <property type="protein sequence ID" value="MCU7380719.1"/>
    <property type="molecule type" value="Genomic_DNA"/>
</dbReference>
<accession>A0A9J6QZ17</accession>
<name>A0A9J6QZ17_9FIRM</name>
<feature type="transmembrane region" description="Helical" evidence="2">
    <location>
        <begin position="188"/>
        <end position="209"/>
    </location>
</feature>